<dbReference type="InterPro" id="IPR051679">
    <property type="entry name" value="DASS-Related_Transporters"/>
</dbReference>
<dbReference type="EMBL" id="BSYJ01000006">
    <property type="protein sequence ID" value="GMG88334.1"/>
    <property type="molecule type" value="Genomic_DNA"/>
</dbReference>
<dbReference type="RefSeq" id="WP_285764948.1">
    <property type="nucleotide sequence ID" value="NZ_BSYJ01000006.1"/>
</dbReference>
<feature type="transmembrane region" description="Helical" evidence="7">
    <location>
        <begin position="535"/>
        <end position="554"/>
    </location>
</feature>
<evidence type="ECO:0000259" key="8">
    <source>
        <dbReference type="PROSITE" id="PS51202"/>
    </source>
</evidence>
<feature type="transmembrane region" description="Helical" evidence="7">
    <location>
        <begin position="144"/>
        <end position="168"/>
    </location>
</feature>
<evidence type="ECO:0000256" key="4">
    <source>
        <dbReference type="ARBA" id="ARBA00022737"/>
    </source>
</evidence>
<comment type="subcellular location">
    <subcellularLocation>
        <location evidence="1">Membrane</location>
        <topology evidence="1">Multi-pass membrane protein</topology>
    </subcellularLocation>
</comment>
<keyword evidence="3 7" id="KW-0812">Transmembrane</keyword>
<feature type="transmembrane region" description="Helical" evidence="7">
    <location>
        <begin position="180"/>
        <end position="202"/>
    </location>
</feature>
<comment type="caution">
    <text evidence="9">The sequence shown here is derived from an EMBL/GenBank/DDBJ whole genome shotgun (WGS) entry which is preliminary data.</text>
</comment>
<evidence type="ECO:0000256" key="1">
    <source>
        <dbReference type="ARBA" id="ARBA00004141"/>
    </source>
</evidence>
<dbReference type="Pfam" id="PF03600">
    <property type="entry name" value="CitMHS"/>
    <property type="match status" value="1"/>
</dbReference>
<protein>
    <submittedName>
        <fullName evidence="9">SLC13 family permease</fullName>
    </submittedName>
</protein>
<gene>
    <name evidence="9" type="ORF">MNKW57_26550</name>
</gene>
<keyword evidence="10" id="KW-1185">Reference proteome</keyword>
<dbReference type="Pfam" id="PF02080">
    <property type="entry name" value="TrkA_C"/>
    <property type="match status" value="1"/>
</dbReference>
<dbReference type="SUPFAM" id="SSF116726">
    <property type="entry name" value="TrkA C-terminal domain-like"/>
    <property type="match status" value="1"/>
</dbReference>
<evidence type="ECO:0000256" key="3">
    <source>
        <dbReference type="ARBA" id="ARBA00022692"/>
    </source>
</evidence>
<dbReference type="PANTHER" id="PTHR43652:SF2">
    <property type="entry name" value="BASIC AMINO ACID ANTIPORTER YFCC-RELATED"/>
    <property type="match status" value="1"/>
</dbReference>
<reference evidence="9 10" key="1">
    <citation type="submission" date="2023-04" db="EMBL/GenBank/DDBJ databases">
        <title>Marinobulbifer ophiurae gen. nov., sp. Nov., isolate from tissue of brittle star Ophioplocus japonicus.</title>
        <authorList>
            <person name="Kawano K."/>
            <person name="Sawayama S."/>
            <person name="Nakagawa S."/>
        </authorList>
    </citation>
    <scope>NUCLEOTIDE SEQUENCE [LARGE SCALE GENOMIC DNA]</scope>
    <source>
        <strain evidence="9 10">NKW57</strain>
    </source>
</reference>
<keyword evidence="6 7" id="KW-0472">Membrane</keyword>
<dbReference type="PANTHER" id="PTHR43652">
    <property type="entry name" value="BASIC AMINO ACID ANTIPORTER YFCC-RELATED"/>
    <property type="match status" value="1"/>
</dbReference>
<feature type="transmembrane region" description="Helical" evidence="7">
    <location>
        <begin position="574"/>
        <end position="596"/>
    </location>
</feature>
<dbReference type="PROSITE" id="PS51202">
    <property type="entry name" value="RCK_C"/>
    <property type="match status" value="1"/>
</dbReference>
<dbReference type="Proteomes" id="UP001224392">
    <property type="component" value="Unassembled WGS sequence"/>
</dbReference>
<feature type="transmembrane region" description="Helical" evidence="7">
    <location>
        <begin position="6"/>
        <end position="22"/>
    </location>
</feature>
<sequence length="597" mass="63312">MPGPEIIAVLILLAVLIGLLILEPFTPDVSAMLILMALGATCYLPFLPKLLEPDLLFSGFSSQAVVALVGIMVIASAIDRTGILHPLALWISRLGKQSAAAKTALLSLATGSISAIIQNLGAAALCMPLANRIAAHGKIPLQQLLMPMGFAAILGGSITMIGAGPLILLNDLIPRGMEPFHLLDVAPLGLTLLLSGLAYWALFHKWLLPEKLASETSEDIYRETYGVDPTYSYWRWPAELDQMPVGELENRFGCHVIAIATPQIRLSPHREVCIPGRATIAVLSTPQELKKLQEHTSAVRLSEHLELEEALSPANAGFAELVVPPASPLIGNTIREIRIRRSYGITPLAIHRGDTVIKSNLRDCSLGAGDSILCHIQWMDLANLEESRNFTVITRDFPHITKMPEKAGLAWLWLAIGFGATLFGIAPTGYALLLAAIGMVASGILSMEDAYRAISWKTVFLLAALIPLGVAVADTGTAEWIANQGLALLGSEPAPVLIFSLVAFVGAALGLMMSNLGAAVVLVPLAAQLGVSSGVDARLLVLVAAVSVSHVFALPTQQVNALIMGPGGFSTRDFIRAGSGLTLLAIVITIAFGVAWV</sequence>
<dbReference type="InterPro" id="IPR006037">
    <property type="entry name" value="RCK_C"/>
</dbReference>
<feature type="domain" description="RCK C-terminal" evidence="8">
    <location>
        <begin position="305"/>
        <end position="390"/>
    </location>
</feature>
<feature type="transmembrane region" description="Helical" evidence="7">
    <location>
        <begin position="459"/>
        <end position="482"/>
    </location>
</feature>
<feature type="transmembrane region" description="Helical" evidence="7">
    <location>
        <begin position="494"/>
        <end position="523"/>
    </location>
</feature>
<evidence type="ECO:0000313" key="10">
    <source>
        <dbReference type="Proteomes" id="UP001224392"/>
    </source>
</evidence>
<evidence type="ECO:0000256" key="7">
    <source>
        <dbReference type="SAM" id="Phobius"/>
    </source>
</evidence>
<evidence type="ECO:0000256" key="6">
    <source>
        <dbReference type="ARBA" id="ARBA00023136"/>
    </source>
</evidence>
<name>A0ABQ6M1V2_9GAMM</name>
<feature type="transmembrane region" description="Helical" evidence="7">
    <location>
        <begin position="430"/>
        <end position="447"/>
    </location>
</feature>
<evidence type="ECO:0000256" key="5">
    <source>
        <dbReference type="ARBA" id="ARBA00022989"/>
    </source>
</evidence>
<keyword evidence="4" id="KW-0677">Repeat</keyword>
<dbReference type="InterPro" id="IPR004680">
    <property type="entry name" value="Cit_transptr-like_dom"/>
</dbReference>
<evidence type="ECO:0000313" key="9">
    <source>
        <dbReference type="EMBL" id="GMG88334.1"/>
    </source>
</evidence>
<keyword evidence="5 7" id="KW-1133">Transmembrane helix</keyword>
<feature type="transmembrane region" description="Helical" evidence="7">
    <location>
        <begin position="29"/>
        <end position="48"/>
    </location>
</feature>
<dbReference type="InterPro" id="IPR036721">
    <property type="entry name" value="RCK_C_sf"/>
</dbReference>
<accession>A0ABQ6M1V2</accession>
<feature type="transmembrane region" description="Helical" evidence="7">
    <location>
        <begin position="60"/>
        <end position="78"/>
    </location>
</feature>
<dbReference type="Gene3D" id="3.30.70.1450">
    <property type="entry name" value="Regulator of K+ conductance, C-terminal domain"/>
    <property type="match status" value="1"/>
</dbReference>
<proteinExistence type="predicted"/>
<evidence type="ECO:0000256" key="2">
    <source>
        <dbReference type="ARBA" id="ARBA00022448"/>
    </source>
</evidence>
<organism evidence="9 10">
    <name type="scientific">Biformimicrobium ophioploci</name>
    <dbReference type="NCBI Taxonomy" id="3036711"/>
    <lineage>
        <taxon>Bacteria</taxon>
        <taxon>Pseudomonadati</taxon>
        <taxon>Pseudomonadota</taxon>
        <taxon>Gammaproteobacteria</taxon>
        <taxon>Cellvibrionales</taxon>
        <taxon>Microbulbiferaceae</taxon>
        <taxon>Biformimicrobium</taxon>
    </lineage>
</organism>
<keyword evidence="2" id="KW-0813">Transport</keyword>